<dbReference type="PRINTS" id="PR00080">
    <property type="entry name" value="SDRFAMILY"/>
</dbReference>
<dbReference type="PRINTS" id="PR00081">
    <property type="entry name" value="GDHRDH"/>
</dbReference>
<dbReference type="PROSITE" id="PS00061">
    <property type="entry name" value="ADH_SHORT"/>
    <property type="match status" value="1"/>
</dbReference>
<dbReference type="InterPro" id="IPR036291">
    <property type="entry name" value="NAD(P)-bd_dom_sf"/>
</dbReference>
<accession>A0A8H6XXC4</accession>
<keyword evidence="3" id="KW-0560">Oxidoreductase</keyword>
<dbReference type="GO" id="GO:0016491">
    <property type="term" value="F:oxidoreductase activity"/>
    <property type="evidence" value="ECO:0007669"/>
    <property type="project" value="UniProtKB-KW"/>
</dbReference>
<evidence type="ECO:0000256" key="2">
    <source>
        <dbReference type="ARBA" id="ARBA00022857"/>
    </source>
</evidence>
<dbReference type="AlphaFoldDB" id="A0A8H6XXC4"/>
<evidence type="ECO:0000256" key="4">
    <source>
        <dbReference type="RuleBase" id="RU000363"/>
    </source>
</evidence>
<keyword evidence="2" id="KW-0521">NADP</keyword>
<dbReference type="PANTHER" id="PTHR43639">
    <property type="entry name" value="OXIDOREDUCTASE, SHORT-CHAIN DEHYDROGENASE/REDUCTASE FAMILY (AFU_ORTHOLOGUE AFUA_5G02870)"/>
    <property type="match status" value="1"/>
</dbReference>
<evidence type="ECO:0000313" key="6">
    <source>
        <dbReference type="Proteomes" id="UP000620124"/>
    </source>
</evidence>
<evidence type="ECO:0008006" key="7">
    <source>
        <dbReference type="Google" id="ProtNLM"/>
    </source>
</evidence>
<reference evidence="5" key="1">
    <citation type="submission" date="2020-05" db="EMBL/GenBank/DDBJ databases">
        <title>Mycena genomes resolve the evolution of fungal bioluminescence.</title>
        <authorList>
            <person name="Tsai I.J."/>
        </authorList>
    </citation>
    <scope>NUCLEOTIDE SEQUENCE</scope>
    <source>
        <strain evidence="5">CCC161011</strain>
    </source>
</reference>
<dbReference type="OrthoDB" id="498125at2759"/>
<dbReference type="PANTHER" id="PTHR43639:SF1">
    <property type="entry name" value="SHORT-CHAIN DEHYDROGENASE_REDUCTASE FAMILY PROTEIN"/>
    <property type="match status" value="1"/>
</dbReference>
<comment type="similarity">
    <text evidence="1 4">Belongs to the short-chain dehydrogenases/reductases (SDR) family.</text>
</comment>
<keyword evidence="6" id="KW-1185">Reference proteome</keyword>
<evidence type="ECO:0000256" key="3">
    <source>
        <dbReference type="ARBA" id="ARBA00023002"/>
    </source>
</evidence>
<organism evidence="5 6">
    <name type="scientific">Mycena venus</name>
    <dbReference type="NCBI Taxonomy" id="2733690"/>
    <lineage>
        <taxon>Eukaryota</taxon>
        <taxon>Fungi</taxon>
        <taxon>Dikarya</taxon>
        <taxon>Basidiomycota</taxon>
        <taxon>Agaricomycotina</taxon>
        <taxon>Agaricomycetes</taxon>
        <taxon>Agaricomycetidae</taxon>
        <taxon>Agaricales</taxon>
        <taxon>Marasmiineae</taxon>
        <taxon>Mycenaceae</taxon>
        <taxon>Mycena</taxon>
    </lineage>
</organism>
<sequence length="240" mass="24908">MSSTIPPESKGVALVTGAAQGIGRAIALQLAADGFDLALNDIASKGAQLDAVKAEVIKVGRRAAVFPADISIDAEVKGMVEDTVQVFGGLDVMVANAGICKARGSLLDVNFEDWDHTFSVNVRGTFLCYQYAAKQMISQGRGGRIIGACSGAGKQALAMLPDYSASKFAVRGLTQAAAEQFAPLAGMSQEAFSAAQAQLAALKRNGAPEDIAHLVSFLASKESAFITGQSINADGGRYYD</sequence>
<gene>
    <name evidence="5" type="ORF">MVEN_01408900</name>
</gene>
<dbReference type="Proteomes" id="UP000620124">
    <property type="component" value="Unassembled WGS sequence"/>
</dbReference>
<name>A0A8H6XXC4_9AGAR</name>
<comment type="caution">
    <text evidence="5">The sequence shown here is derived from an EMBL/GenBank/DDBJ whole genome shotgun (WGS) entry which is preliminary data.</text>
</comment>
<dbReference type="EMBL" id="JACAZI010000011">
    <property type="protein sequence ID" value="KAF7348887.1"/>
    <property type="molecule type" value="Genomic_DNA"/>
</dbReference>
<evidence type="ECO:0000313" key="5">
    <source>
        <dbReference type="EMBL" id="KAF7348887.1"/>
    </source>
</evidence>
<dbReference type="FunFam" id="3.40.50.720:FF:000084">
    <property type="entry name" value="Short-chain dehydrogenase reductase"/>
    <property type="match status" value="1"/>
</dbReference>
<dbReference type="Pfam" id="PF00106">
    <property type="entry name" value="adh_short"/>
    <property type="match status" value="1"/>
</dbReference>
<dbReference type="Gene3D" id="3.40.50.720">
    <property type="entry name" value="NAD(P)-binding Rossmann-like Domain"/>
    <property type="match status" value="1"/>
</dbReference>
<proteinExistence type="inferred from homology"/>
<dbReference type="InterPro" id="IPR002347">
    <property type="entry name" value="SDR_fam"/>
</dbReference>
<protein>
    <recommendedName>
        <fullName evidence="7">NAD(P)-binding protein</fullName>
    </recommendedName>
</protein>
<evidence type="ECO:0000256" key="1">
    <source>
        <dbReference type="ARBA" id="ARBA00006484"/>
    </source>
</evidence>
<dbReference type="InterPro" id="IPR020904">
    <property type="entry name" value="Sc_DH/Rdtase_CS"/>
</dbReference>
<dbReference type="SUPFAM" id="SSF51735">
    <property type="entry name" value="NAD(P)-binding Rossmann-fold domains"/>
    <property type="match status" value="1"/>
</dbReference>